<dbReference type="AlphaFoldDB" id="A0A3S3UQ80"/>
<dbReference type="InterPro" id="IPR027275">
    <property type="entry name" value="PRC-brl_dom"/>
</dbReference>
<feature type="domain" description="PRC-barrel" evidence="1">
    <location>
        <begin position="30"/>
        <end position="103"/>
    </location>
</feature>
<evidence type="ECO:0000313" key="2">
    <source>
        <dbReference type="EMBL" id="RWY48154.1"/>
    </source>
</evidence>
<protein>
    <submittedName>
        <fullName evidence="2">PRC-barrel domain containing protein</fullName>
    </submittedName>
</protein>
<comment type="caution">
    <text evidence="2">The sequence shown here is derived from an EMBL/GenBank/DDBJ whole genome shotgun (WGS) entry which is preliminary data.</text>
</comment>
<dbReference type="Proteomes" id="UP000286701">
    <property type="component" value="Unassembled WGS sequence"/>
</dbReference>
<keyword evidence="3" id="KW-1185">Reference proteome</keyword>
<evidence type="ECO:0000313" key="3">
    <source>
        <dbReference type="Proteomes" id="UP000286701"/>
    </source>
</evidence>
<dbReference type="GO" id="GO:0030077">
    <property type="term" value="C:plasma membrane light-harvesting complex"/>
    <property type="evidence" value="ECO:0007669"/>
    <property type="project" value="InterPro"/>
</dbReference>
<evidence type="ECO:0000259" key="1">
    <source>
        <dbReference type="Pfam" id="PF05239"/>
    </source>
</evidence>
<name>A0A3S3UQ80_9SPHI</name>
<dbReference type="InterPro" id="IPR011033">
    <property type="entry name" value="PRC_barrel-like_sf"/>
</dbReference>
<accession>A0A3S3UQ80</accession>
<dbReference type="Gene3D" id="3.90.50.10">
    <property type="entry name" value="Photosynthetic Reaction Center, subunit H, domain 2"/>
    <property type="match status" value="1"/>
</dbReference>
<dbReference type="InterPro" id="IPR014747">
    <property type="entry name" value="Bac_photo_RC_H_C"/>
</dbReference>
<dbReference type="EMBL" id="SBIW01000012">
    <property type="protein sequence ID" value="RWY48154.1"/>
    <property type="molecule type" value="Genomic_DNA"/>
</dbReference>
<sequence length="199" mass="22079">MAFEDENTTYNGGLKALSDSDYQIVDGEPDITGWNVLDTNGYKFGEVDDLLFDPQSRAVRYLVVELKANGTDIADDRNVLIPIGVAELHTDDDDVIIPNVSAQQLYTLPMYEHGVLTPENEVAIRNIFEGGSAGPYEAVGFYEHEHFNEDRFYGRGTAATEVTDLTIPETADDEAARQQKVRRVIAKIEAKNDADKSAF</sequence>
<dbReference type="GO" id="GO:0019684">
    <property type="term" value="P:photosynthesis, light reaction"/>
    <property type="evidence" value="ECO:0007669"/>
    <property type="project" value="InterPro"/>
</dbReference>
<dbReference type="SUPFAM" id="SSF50346">
    <property type="entry name" value="PRC-barrel domain"/>
    <property type="match status" value="1"/>
</dbReference>
<reference evidence="2 3" key="1">
    <citation type="submission" date="2019-01" db="EMBL/GenBank/DDBJ databases">
        <title>Mucilaginibacter antarcticum sp. nov., isolated from antarctic soil.</title>
        <authorList>
            <person name="Yan Y.-Q."/>
            <person name="Du Z.-J."/>
        </authorList>
    </citation>
    <scope>NUCLEOTIDE SEQUENCE [LARGE SCALE GENOMIC DNA]</scope>
    <source>
        <strain evidence="2 3">F01003</strain>
    </source>
</reference>
<dbReference type="Pfam" id="PF05239">
    <property type="entry name" value="PRC"/>
    <property type="match status" value="1"/>
</dbReference>
<gene>
    <name evidence="2" type="ORF">EPL05_21495</name>
</gene>
<organism evidence="2 3">
    <name type="scientific">Mucilaginibacter gilvus</name>
    <dbReference type="NCBI Taxonomy" id="2305909"/>
    <lineage>
        <taxon>Bacteria</taxon>
        <taxon>Pseudomonadati</taxon>
        <taxon>Bacteroidota</taxon>
        <taxon>Sphingobacteriia</taxon>
        <taxon>Sphingobacteriales</taxon>
        <taxon>Sphingobacteriaceae</taxon>
        <taxon>Mucilaginibacter</taxon>
    </lineage>
</organism>
<dbReference type="RefSeq" id="WP_128536047.1">
    <property type="nucleotide sequence ID" value="NZ_SBIW01000012.1"/>
</dbReference>
<dbReference type="OrthoDB" id="1422173at2"/>
<proteinExistence type="predicted"/>